<dbReference type="EMBL" id="JAQQFR010000011">
    <property type="protein sequence ID" value="MFL9880184.1"/>
    <property type="molecule type" value="Genomic_DNA"/>
</dbReference>
<organism evidence="1 2">
    <name type="scientific">Herbaspirillum rhizosphaerae</name>
    <dbReference type="NCBI Taxonomy" id="346179"/>
    <lineage>
        <taxon>Bacteria</taxon>
        <taxon>Pseudomonadati</taxon>
        <taxon>Pseudomonadota</taxon>
        <taxon>Betaproteobacteria</taxon>
        <taxon>Burkholderiales</taxon>
        <taxon>Oxalobacteraceae</taxon>
        <taxon>Herbaspirillum</taxon>
    </lineage>
</organism>
<sequence>MSANDPVWDVVQGALRSQGWFPWQEAQRSNTPKQDVPSGFLLKEALAALRSLRVGPPREASQALPVPL</sequence>
<reference evidence="1 2" key="1">
    <citation type="journal article" date="2024" name="Chem. Sci.">
        <title>Discovery of megapolipeptins by genome mining of a Burkholderiales bacteria collection.</title>
        <authorList>
            <person name="Paulo B.S."/>
            <person name="Recchia M.J.J."/>
            <person name="Lee S."/>
            <person name="Fergusson C.H."/>
            <person name="Romanowski S.B."/>
            <person name="Hernandez A."/>
            <person name="Krull N."/>
            <person name="Liu D.Y."/>
            <person name="Cavanagh H."/>
            <person name="Bos A."/>
            <person name="Gray C.A."/>
            <person name="Murphy B.T."/>
            <person name="Linington R.G."/>
            <person name="Eustaquio A.S."/>
        </authorList>
    </citation>
    <scope>NUCLEOTIDE SEQUENCE [LARGE SCALE GENOMIC DNA]</scope>
    <source>
        <strain evidence="1 2">RL21-008-BIB-B</strain>
    </source>
</reference>
<evidence type="ECO:0000313" key="1">
    <source>
        <dbReference type="EMBL" id="MFL9880184.1"/>
    </source>
</evidence>
<protein>
    <submittedName>
        <fullName evidence="1">Uncharacterized protein</fullName>
    </submittedName>
</protein>
<dbReference type="RefSeq" id="WP_408169248.1">
    <property type="nucleotide sequence ID" value="NZ_JAQQFR010000011.1"/>
</dbReference>
<name>A0ABW8ZE43_9BURK</name>
<evidence type="ECO:0000313" key="2">
    <source>
        <dbReference type="Proteomes" id="UP001629214"/>
    </source>
</evidence>
<gene>
    <name evidence="1" type="ORF">PQR63_17420</name>
</gene>
<accession>A0ABW8ZE43</accession>
<keyword evidence="2" id="KW-1185">Reference proteome</keyword>
<proteinExistence type="predicted"/>
<dbReference type="Proteomes" id="UP001629214">
    <property type="component" value="Unassembled WGS sequence"/>
</dbReference>
<comment type="caution">
    <text evidence="1">The sequence shown here is derived from an EMBL/GenBank/DDBJ whole genome shotgun (WGS) entry which is preliminary data.</text>
</comment>